<proteinExistence type="predicted"/>
<evidence type="ECO:0000313" key="1">
    <source>
        <dbReference type="EMBL" id="VZH84178.1"/>
    </source>
</evidence>
<sequence>MAIVKTPVHGYTGPVGDDYFVDGVCKVPDHKLAYYKRHGYIIDAEELSGQEGTEAEALGIPGAKAKKAELVAYATKLGINTDGLDVAGLREAIEAHTEH</sequence>
<organism evidence="1 2">
    <name type="scientific">Corynebacterium rouxii</name>
    <dbReference type="NCBI Taxonomy" id="2719119"/>
    <lineage>
        <taxon>Bacteria</taxon>
        <taxon>Bacillati</taxon>
        <taxon>Actinomycetota</taxon>
        <taxon>Actinomycetes</taxon>
        <taxon>Mycobacteriales</taxon>
        <taxon>Corynebacteriaceae</taxon>
        <taxon>Corynebacterium</taxon>
    </lineage>
</organism>
<accession>A0A6I8MF88</accession>
<dbReference type="EMBL" id="LR738855">
    <property type="protein sequence ID" value="VZH84178.1"/>
    <property type="molecule type" value="Genomic_DNA"/>
</dbReference>
<name>A0A6I8MF88_9CORY</name>
<evidence type="ECO:0000313" key="2">
    <source>
        <dbReference type="Proteomes" id="UP000423525"/>
    </source>
</evidence>
<reference evidence="1 2" key="1">
    <citation type="submission" date="2019-11" db="EMBL/GenBank/DDBJ databases">
        <authorList>
            <person name="Brisse S."/>
        </authorList>
    </citation>
    <scope>NUCLEOTIDE SEQUENCE [LARGE SCALE GENOMIC DNA]</scope>
    <source>
        <strain evidence="1">FRC0190</strain>
    </source>
</reference>
<dbReference type="KEGG" id="crf:FRC0190_00214"/>
<dbReference type="AlphaFoldDB" id="A0A6I8MF88"/>
<protein>
    <submittedName>
        <fullName evidence="1">Uncharacterized protein</fullName>
    </submittedName>
</protein>
<dbReference type="RefSeq" id="WP_155871241.1">
    <property type="nucleotide sequence ID" value="NZ_LR738855.1"/>
</dbReference>
<dbReference type="Proteomes" id="UP000423525">
    <property type="component" value="Chromosome"/>
</dbReference>
<gene>
    <name evidence="1" type="ORF">FRC0190_00214</name>
</gene>